<evidence type="ECO:0000313" key="2">
    <source>
        <dbReference type="Proteomes" id="UP001235939"/>
    </source>
</evidence>
<proteinExistence type="predicted"/>
<dbReference type="Gene3D" id="3.30.420.10">
    <property type="entry name" value="Ribonuclease H-like superfamily/Ribonuclease H"/>
    <property type="match status" value="1"/>
</dbReference>
<reference evidence="1 2" key="1">
    <citation type="submission" date="2022-01" db="EMBL/GenBank/DDBJ databases">
        <title>A chromosomal length assembly of Cordylochernes scorpioides.</title>
        <authorList>
            <person name="Zeh D."/>
            <person name="Zeh J."/>
        </authorList>
    </citation>
    <scope>NUCLEOTIDE SEQUENCE [LARGE SCALE GENOMIC DNA]</scope>
    <source>
        <strain evidence="1">IN4F17</strain>
        <tissue evidence="1">Whole Body</tissue>
    </source>
</reference>
<accession>A0ABY6KZ57</accession>
<gene>
    <name evidence="1" type="ORF">LAZ67_11002317</name>
</gene>
<dbReference type="EMBL" id="CP092873">
    <property type="protein sequence ID" value="UYV74171.1"/>
    <property type="molecule type" value="Genomic_DNA"/>
</dbReference>
<evidence type="ECO:0000313" key="1">
    <source>
        <dbReference type="EMBL" id="UYV74171.1"/>
    </source>
</evidence>
<dbReference type="Proteomes" id="UP001235939">
    <property type="component" value="Chromosome 11"/>
</dbReference>
<keyword evidence="2" id="KW-1185">Reference proteome</keyword>
<organism evidence="1 2">
    <name type="scientific">Cordylochernes scorpioides</name>
    <dbReference type="NCBI Taxonomy" id="51811"/>
    <lineage>
        <taxon>Eukaryota</taxon>
        <taxon>Metazoa</taxon>
        <taxon>Ecdysozoa</taxon>
        <taxon>Arthropoda</taxon>
        <taxon>Chelicerata</taxon>
        <taxon>Arachnida</taxon>
        <taxon>Pseudoscorpiones</taxon>
        <taxon>Cheliferoidea</taxon>
        <taxon>Chernetidae</taxon>
        <taxon>Cordylochernes</taxon>
    </lineage>
</organism>
<sequence length="146" mass="16824">MVLNSGYRDIVRQRGGPTAQNDLAPCDYFLFPKVKSLLKEIKFDTDDEALQDFINAVNFIPEDDWCKCFNNWFLRMKSCIGAKARRVASRRVDDPARRCQEILTTERPTRRCSPGWTCIVWSETFHKNGIHGAKDPSDREAEGKSH</sequence>
<name>A0ABY6KZ57_9ARAC</name>
<protein>
    <submittedName>
        <fullName evidence="1">Uncharacterized protein</fullName>
    </submittedName>
</protein>
<dbReference type="InterPro" id="IPR036397">
    <property type="entry name" value="RNaseH_sf"/>
</dbReference>